<reference evidence="3 4" key="1">
    <citation type="journal article" date="2021" name="Nat. Commun.">
        <title>Genetic determinants of endophytism in the Arabidopsis root mycobiome.</title>
        <authorList>
            <person name="Mesny F."/>
            <person name="Miyauchi S."/>
            <person name="Thiergart T."/>
            <person name="Pickel B."/>
            <person name="Atanasova L."/>
            <person name="Karlsson M."/>
            <person name="Huettel B."/>
            <person name="Barry K.W."/>
            <person name="Haridas S."/>
            <person name="Chen C."/>
            <person name="Bauer D."/>
            <person name="Andreopoulos W."/>
            <person name="Pangilinan J."/>
            <person name="LaButti K."/>
            <person name="Riley R."/>
            <person name="Lipzen A."/>
            <person name="Clum A."/>
            <person name="Drula E."/>
            <person name="Henrissat B."/>
            <person name="Kohler A."/>
            <person name="Grigoriev I.V."/>
            <person name="Martin F.M."/>
            <person name="Hacquard S."/>
        </authorList>
    </citation>
    <scope>NUCLEOTIDE SEQUENCE [LARGE SCALE GENOMIC DNA]</scope>
    <source>
        <strain evidence="3 4">MPI-CAGE-CH-0241</strain>
    </source>
</reference>
<keyword evidence="2" id="KW-1133">Transmembrane helix</keyword>
<dbReference type="Proteomes" id="UP000777438">
    <property type="component" value="Unassembled WGS sequence"/>
</dbReference>
<evidence type="ECO:0000256" key="1">
    <source>
        <dbReference type="SAM" id="MobiDB-lite"/>
    </source>
</evidence>
<keyword evidence="4" id="KW-1185">Reference proteome</keyword>
<organism evidence="3 4">
    <name type="scientific">Thelonectria olida</name>
    <dbReference type="NCBI Taxonomy" id="1576542"/>
    <lineage>
        <taxon>Eukaryota</taxon>
        <taxon>Fungi</taxon>
        <taxon>Dikarya</taxon>
        <taxon>Ascomycota</taxon>
        <taxon>Pezizomycotina</taxon>
        <taxon>Sordariomycetes</taxon>
        <taxon>Hypocreomycetidae</taxon>
        <taxon>Hypocreales</taxon>
        <taxon>Nectriaceae</taxon>
        <taxon>Thelonectria</taxon>
    </lineage>
</organism>
<name>A0A9P9ATA4_9HYPO</name>
<accession>A0A9P9ATA4</accession>
<feature type="transmembrane region" description="Helical" evidence="2">
    <location>
        <begin position="171"/>
        <end position="194"/>
    </location>
</feature>
<feature type="transmembrane region" description="Helical" evidence="2">
    <location>
        <begin position="717"/>
        <end position="743"/>
    </location>
</feature>
<dbReference type="EMBL" id="JAGPYM010000005">
    <property type="protein sequence ID" value="KAH6894710.1"/>
    <property type="molecule type" value="Genomic_DNA"/>
</dbReference>
<keyword evidence="2" id="KW-0812">Transmembrane</keyword>
<feature type="region of interest" description="Disordered" evidence="1">
    <location>
        <begin position="125"/>
        <end position="158"/>
    </location>
</feature>
<protein>
    <submittedName>
        <fullName evidence="3">Uncharacterized protein</fullName>
    </submittedName>
</protein>
<gene>
    <name evidence="3" type="ORF">B0T10DRAFT_456936</name>
</gene>
<feature type="compositionally biased region" description="Low complexity" evidence="1">
    <location>
        <begin position="143"/>
        <end position="152"/>
    </location>
</feature>
<proteinExistence type="predicted"/>
<dbReference type="AlphaFoldDB" id="A0A9P9ATA4"/>
<evidence type="ECO:0000313" key="4">
    <source>
        <dbReference type="Proteomes" id="UP000777438"/>
    </source>
</evidence>
<evidence type="ECO:0000313" key="3">
    <source>
        <dbReference type="EMBL" id="KAH6894710.1"/>
    </source>
</evidence>
<keyword evidence="2" id="KW-0472">Membrane</keyword>
<feature type="transmembrane region" description="Helical" evidence="2">
    <location>
        <begin position="349"/>
        <end position="368"/>
    </location>
</feature>
<comment type="caution">
    <text evidence="3">The sequence shown here is derived from an EMBL/GenBank/DDBJ whole genome shotgun (WGS) entry which is preliminary data.</text>
</comment>
<sequence length="833" mass="92023">MTNDTAVEYLGFNCPDGGDFYICEGTWKEFFGYCTSDPCAGDVGECPQDDLRKASFNRDRYEDIPQQDCNDAKGISQWYTCAYTEPSFVGCCRQVACILDEGCPERDLAVIDLTTSNPQAREHLLNAGNKKPSGSGTKHTDLSTPTPTPTSSVNRPKIPGAGWRPFNAGEVAGVTVGVALLALIVFGLLGKVWWAQRSGIRSTPASSEPPFSHPPHRASKVYEPVSGHVPVEVNAEHIENKPHFDAGTSSMLVDIPPTWHGGPRELHVKDFSWWMEWTWDVLLTLTPIFFIGKYTQTNLCDRADFFALMAKRIPPMARWHLEQPHGIKLGALEQIFGSQSFAGSFQRLLFARTQLVIGIAILITWAMSPLGGQGSSRMLLFGNTTTIDKNGTVYYFHPSYQTSHYTMSRDIAVGKAYDVDQGALSRGDAYYASLLGIPIRGLDFANESTQSQSFDFSLETSYVDFDCGLVERGLDLENYKRRLNVGQLDLTKVFDVTDQENFNTFTVNITGPGSWGSWEKSNTPSLHLLYASLGQLSRYEVYKGSFILFNCTMQTVTLETEMRCGPRPSSTSCYARRQRRVHNQEAASSLLGNMIRSPSILRNLLNSFQRASGTAAIETASPTDNYLVGEQLPFAGQPWIFWNRTDIDLSTFSRRLTTAFNTFWFATLNPFGQTSVSFCSDLGNVEEPTEYPGSEIFMNSTEAVAKTTYNVYGANRFWVAVVLVTTSILEMLAILGLGLRLFIHGPDVLGFASSMTRENPHVPLPPGGSGLDGPDRAKFLGEVRVQLADVRAGDDVGYVALRAVPLTGDTGLQTEGNETGLIGQPFSRKRLYL</sequence>
<dbReference type="OrthoDB" id="3692311at2759"/>
<evidence type="ECO:0000256" key="2">
    <source>
        <dbReference type="SAM" id="Phobius"/>
    </source>
</evidence>